<evidence type="ECO:0000259" key="2">
    <source>
        <dbReference type="PROSITE" id="PS00028"/>
    </source>
</evidence>
<feature type="domain" description="C2H2-type" evidence="2">
    <location>
        <begin position="47"/>
        <end position="67"/>
    </location>
</feature>
<evidence type="ECO:0000313" key="3">
    <source>
        <dbReference type="EMBL" id="CAG2057101.1"/>
    </source>
</evidence>
<accession>A0ABN7NN22</accession>
<feature type="region of interest" description="Disordered" evidence="1">
    <location>
        <begin position="369"/>
        <end position="409"/>
    </location>
</feature>
<name>A0ABN7NN22_TIMPD</name>
<comment type="caution">
    <text evidence="3">The sequence shown here is derived from an EMBL/GenBank/DDBJ whole genome shotgun (WGS) entry which is preliminary data.</text>
</comment>
<feature type="region of interest" description="Disordered" evidence="1">
    <location>
        <begin position="255"/>
        <end position="280"/>
    </location>
</feature>
<sequence length="409" mass="44799">MSSEVKIHPIISSDMDVDAGDPASVNKNPIVIKAAQRDVGKLDVLVCGSCFHTYHFVEAFQEHKSNHECGDPTFKPSLTESKPQVWAFLLWKSSIINQRLKDGVAANDNINSWVLYQKWCKMDEKVRDAWISAGRAIQGFSTIAHAKIQEVPSAKNTETKPKTTSAKTLGLGIVQEGAPSNTDKPLLQPSSEPAFAWRESGKSFRKNHPAVHPTEIRTSISPSLVVWLNTTGALANYATEAEIVVKKMGRLLEDKKENSKISDSSSKSNSPSETIIKKKDINSNKDLSNLAGKRLSASARDALFDEVLKSTKLKEKNFTILPLQNKATNKSNEVRQSKSKVTAANSNQSKVIANDTDLISDIEIKEEMLTEDEGEGVHSGDDAKGVKTRSRTSTTTESTPLRSGNLIVA</sequence>
<feature type="compositionally biased region" description="Low complexity" evidence="1">
    <location>
        <begin position="391"/>
        <end position="403"/>
    </location>
</feature>
<feature type="compositionally biased region" description="Basic and acidic residues" evidence="1">
    <location>
        <begin position="375"/>
        <end position="385"/>
    </location>
</feature>
<reference evidence="3" key="1">
    <citation type="submission" date="2021-03" db="EMBL/GenBank/DDBJ databases">
        <authorList>
            <person name="Tran Van P."/>
        </authorList>
    </citation>
    <scope>NUCLEOTIDE SEQUENCE</scope>
</reference>
<dbReference type="EMBL" id="CAJPIN010004870">
    <property type="protein sequence ID" value="CAG2057101.1"/>
    <property type="molecule type" value="Genomic_DNA"/>
</dbReference>
<dbReference type="PROSITE" id="PS00028">
    <property type="entry name" value="ZINC_FINGER_C2H2_1"/>
    <property type="match status" value="1"/>
</dbReference>
<keyword evidence="4" id="KW-1185">Reference proteome</keyword>
<gene>
    <name evidence="3" type="ORF">TPAB3V08_LOCUS4083</name>
</gene>
<feature type="compositionally biased region" description="Low complexity" evidence="1">
    <location>
        <begin position="261"/>
        <end position="272"/>
    </location>
</feature>
<evidence type="ECO:0000256" key="1">
    <source>
        <dbReference type="SAM" id="MobiDB-lite"/>
    </source>
</evidence>
<proteinExistence type="predicted"/>
<evidence type="ECO:0000313" key="4">
    <source>
        <dbReference type="Proteomes" id="UP001153148"/>
    </source>
</evidence>
<dbReference type="Proteomes" id="UP001153148">
    <property type="component" value="Unassembled WGS sequence"/>
</dbReference>
<organism evidence="3 4">
    <name type="scientific">Timema podura</name>
    <name type="common">Walking stick</name>
    <dbReference type="NCBI Taxonomy" id="61482"/>
    <lineage>
        <taxon>Eukaryota</taxon>
        <taxon>Metazoa</taxon>
        <taxon>Ecdysozoa</taxon>
        <taxon>Arthropoda</taxon>
        <taxon>Hexapoda</taxon>
        <taxon>Insecta</taxon>
        <taxon>Pterygota</taxon>
        <taxon>Neoptera</taxon>
        <taxon>Polyneoptera</taxon>
        <taxon>Phasmatodea</taxon>
        <taxon>Timematodea</taxon>
        <taxon>Timematoidea</taxon>
        <taxon>Timematidae</taxon>
        <taxon>Timema</taxon>
    </lineage>
</organism>
<dbReference type="InterPro" id="IPR013087">
    <property type="entry name" value="Znf_C2H2_type"/>
</dbReference>
<protein>
    <recommendedName>
        <fullName evidence="2">C2H2-type domain-containing protein</fullName>
    </recommendedName>
</protein>